<dbReference type="Proteomes" id="UP000278807">
    <property type="component" value="Unassembled WGS sequence"/>
</dbReference>
<organism evidence="4">
    <name type="scientific">Rodentolepis nana</name>
    <name type="common">Dwarf tapeworm</name>
    <name type="synonym">Hymenolepis nana</name>
    <dbReference type="NCBI Taxonomy" id="102285"/>
    <lineage>
        <taxon>Eukaryota</taxon>
        <taxon>Metazoa</taxon>
        <taxon>Spiralia</taxon>
        <taxon>Lophotrochozoa</taxon>
        <taxon>Platyhelminthes</taxon>
        <taxon>Cestoda</taxon>
        <taxon>Eucestoda</taxon>
        <taxon>Cyclophyllidea</taxon>
        <taxon>Hymenolepididae</taxon>
        <taxon>Rodentolepis</taxon>
    </lineage>
</organism>
<name>A0A0R3TGG7_RODNA</name>
<evidence type="ECO:0000256" key="1">
    <source>
        <dbReference type="SAM" id="SignalP"/>
    </source>
</evidence>
<keyword evidence="3" id="KW-1185">Reference proteome</keyword>
<dbReference type="AlphaFoldDB" id="A0A0R3TGG7"/>
<evidence type="ECO:0000313" key="2">
    <source>
        <dbReference type="EMBL" id="VDO02014.1"/>
    </source>
</evidence>
<protein>
    <submittedName>
        <fullName evidence="4">Secreted protein</fullName>
    </submittedName>
</protein>
<reference evidence="2 3" key="2">
    <citation type="submission" date="2018-11" db="EMBL/GenBank/DDBJ databases">
        <authorList>
            <consortium name="Pathogen Informatics"/>
        </authorList>
    </citation>
    <scope>NUCLEOTIDE SEQUENCE [LARGE SCALE GENOMIC DNA]</scope>
</reference>
<sequence length="137" mass="15128">MSPRQWGFESIIKGMLSALSLLLMQPSLSRIRQFEPIQPPSKLDFDDVDNANPTSMMWSISNDIAPSTNSKFFAITLDTTGSGTLTNHDSVNNSMSLMTPKRMENSTNPLIIPQWGKMAAADGVQSGRMGRTLQQNH</sequence>
<dbReference type="EMBL" id="UZAE01006163">
    <property type="protein sequence ID" value="VDO02014.1"/>
    <property type="molecule type" value="Genomic_DNA"/>
</dbReference>
<proteinExistence type="predicted"/>
<dbReference type="WBParaSite" id="HNAJ_0000615801-mRNA-1">
    <property type="protein sequence ID" value="HNAJ_0000615801-mRNA-1"/>
    <property type="gene ID" value="HNAJ_0000615801"/>
</dbReference>
<feature type="chain" id="PRO_5043131818" evidence="1">
    <location>
        <begin position="30"/>
        <end position="137"/>
    </location>
</feature>
<reference evidence="4" key="1">
    <citation type="submission" date="2017-02" db="UniProtKB">
        <authorList>
            <consortium name="WormBaseParasite"/>
        </authorList>
    </citation>
    <scope>IDENTIFICATION</scope>
</reference>
<feature type="signal peptide" evidence="1">
    <location>
        <begin position="1"/>
        <end position="29"/>
    </location>
</feature>
<keyword evidence="1" id="KW-0732">Signal</keyword>
<accession>A0A0R3TGG7</accession>
<evidence type="ECO:0000313" key="4">
    <source>
        <dbReference type="WBParaSite" id="HNAJ_0000615801-mRNA-1"/>
    </source>
</evidence>
<gene>
    <name evidence="2" type="ORF">HNAJ_LOCUS6154</name>
</gene>
<evidence type="ECO:0000313" key="3">
    <source>
        <dbReference type="Proteomes" id="UP000278807"/>
    </source>
</evidence>